<dbReference type="InterPro" id="IPR001295">
    <property type="entry name" value="Dihydroorotate_DH_CS"/>
</dbReference>
<dbReference type="PANTHER" id="PTHR48109:SF4">
    <property type="entry name" value="DIHYDROOROTATE DEHYDROGENASE (QUINONE), MITOCHONDRIAL"/>
    <property type="match status" value="1"/>
</dbReference>
<keyword evidence="11" id="KW-0560">Oxidoreductase</keyword>
<evidence type="ECO:0000256" key="12">
    <source>
        <dbReference type="ARBA" id="ARBA00023136"/>
    </source>
</evidence>
<keyword evidence="8" id="KW-0285">Flavoprotein</keyword>
<comment type="cofactor">
    <cofactor evidence="1">
        <name>FMN</name>
        <dbReference type="ChEBI" id="CHEBI:58210"/>
    </cofactor>
</comment>
<evidence type="ECO:0000256" key="2">
    <source>
        <dbReference type="ARBA" id="ARBA00003125"/>
    </source>
</evidence>
<evidence type="ECO:0000256" key="1">
    <source>
        <dbReference type="ARBA" id="ARBA00001917"/>
    </source>
</evidence>
<evidence type="ECO:0000256" key="9">
    <source>
        <dbReference type="ARBA" id="ARBA00022643"/>
    </source>
</evidence>
<sequence length="362" mass="40464">MNSLLSATTHVLYTYLLKPIFFLFDPESVHNQNVLAGKTLGKIPFAKKCIDWMWAYHNPKLTKTLDGITFPNPVGLSAGFDYNGDLSDILPSVGFGFHTIGTITLQSYAGNHPPRLGRFPRSRALLVNKGLKNAGATAIIKKLKKCRFEIPTGISIASTNQHFASEKKQIEDIFECFYLFETSHLRHAYYELNISCPNTFGGEPFTSSARLERLMKKMDQLDLSRPLYIKMPIDQSEKETLALLSMLAKHNVRGVIFGNLTKDKTNPAVHPEDRKVWLTRKGNLSGKPTWQRSNNLVALTRNHFGTRFTIIGTGGIFSGEDALQKLEAGADLIQLITGMIYEGPQVIGKINRYIAEAFVKKG</sequence>
<dbReference type="InterPro" id="IPR013785">
    <property type="entry name" value="Aldolase_TIM"/>
</dbReference>
<evidence type="ECO:0000256" key="7">
    <source>
        <dbReference type="ARBA" id="ARBA00018366"/>
    </source>
</evidence>
<evidence type="ECO:0000256" key="11">
    <source>
        <dbReference type="ARBA" id="ARBA00023002"/>
    </source>
</evidence>
<dbReference type="UniPathway" id="UPA00070">
    <property type="reaction ID" value="UER00946"/>
</dbReference>
<dbReference type="Gene3D" id="3.20.20.70">
    <property type="entry name" value="Aldolase class I"/>
    <property type="match status" value="1"/>
</dbReference>
<gene>
    <name evidence="16" type="ORF">UU93_C0020G0004</name>
</gene>
<proteinExistence type="inferred from homology"/>
<evidence type="ECO:0000256" key="13">
    <source>
        <dbReference type="ARBA" id="ARBA00048639"/>
    </source>
</evidence>
<evidence type="ECO:0000256" key="10">
    <source>
        <dbReference type="ARBA" id="ARBA00022975"/>
    </source>
</evidence>
<comment type="similarity">
    <text evidence="5">Belongs to the dihydroorotate dehydrogenase family. Type 2 subfamily.</text>
</comment>
<dbReference type="GO" id="GO:0005737">
    <property type="term" value="C:cytoplasm"/>
    <property type="evidence" value="ECO:0007669"/>
    <property type="project" value="InterPro"/>
</dbReference>
<dbReference type="GO" id="GO:0006207">
    <property type="term" value="P:'de novo' pyrimidine nucleobase biosynthetic process"/>
    <property type="evidence" value="ECO:0007669"/>
    <property type="project" value="UniProtKB-UniRule"/>
</dbReference>
<dbReference type="InterPro" id="IPR005719">
    <property type="entry name" value="Dihydroorotate_DH_2"/>
</dbReference>
<evidence type="ECO:0000259" key="15">
    <source>
        <dbReference type="Pfam" id="PF01180"/>
    </source>
</evidence>
<dbReference type="STRING" id="1618356.UU93_C0020G0004"/>
<accession>A0A0G1AAT4</accession>
<feature type="domain" description="Dihydroorotate dehydrogenase catalytic" evidence="15">
    <location>
        <begin position="61"/>
        <end position="356"/>
    </location>
</feature>
<evidence type="ECO:0000313" key="16">
    <source>
        <dbReference type="EMBL" id="KKS31216.1"/>
    </source>
</evidence>
<dbReference type="NCBIfam" id="TIGR01036">
    <property type="entry name" value="pyrD_sub2"/>
    <property type="match status" value="1"/>
</dbReference>
<evidence type="ECO:0000256" key="8">
    <source>
        <dbReference type="ARBA" id="ARBA00022630"/>
    </source>
</evidence>
<dbReference type="NCBIfam" id="NF003652">
    <property type="entry name" value="PRK05286.2-5"/>
    <property type="match status" value="1"/>
</dbReference>
<dbReference type="SUPFAM" id="SSF51395">
    <property type="entry name" value="FMN-linked oxidoreductases"/>
    <property type="match status" value="1"/>
</dbReference>
<dbReference type="Proteomes" id="UP000034160">
    <property type="component" value="Unassembled WGS sequence"/>
</dbReference>
<evidence type="ECO:0000256" key="5">
    <source>
        <dbReference type="ARBA" id="ARBA00005359"/>
    </source>
</evidence>
<dbReference type="CDD" id="cd04738">
    <property type="entry name" value="DHOD_2_like"/>
    <property type="match status" value="1"/>
</dbReference>
<evidence type="ECO:0000256" key="6">
    <source>
        <dbReference type="ARBA" id="ARBA00012791"/>
    </source>
</evidence>
<comment type="catalytic activity">
    <reaction evidence="13">
        <text>(S)-dihydroorotate + a quinone = orotate + a quinol</text>
        <dbReference type="Rhea" id="RHEA:30187"/>
        <dbReference type="ChEBI" id="CHEBI:24646"/>
        <dbReference type="ChEBI" id="CHEBI:30839"/>
        <dbReference type="ChEBI" id="CHEBI:30864"/>
        <dbReference type="ChEBI" id="CHEBI:132124"/>
        <dbReference type="EC" id="1.3.5.2"/>
    </reaction>
</comment>
<dbReference type="GO" id="GO:0106430">
    <property type="term" value="F:dihydroorotate dehydrogenase (quinone) activity"/>
    <property type="evidence" value="ECO:0007669"/>
    <property type="project" value="UniProtKB-EC"/>
</dbReference>
<keyword evidence="9" id="KW-0288">FMN</keyword>
<dbReference type="Pfam" id="PF01180">
    <property type="entry name" value="DHO_dh"/>
    <property type="match status" value="1"/>
</dbReference>
<comment type="pathway">
    <text evidence="4">Pyrimidine metabolism; UMP biosynthesis via de novo pathway; orotate from (S)-dihydroorotate (quinone route): step 1/1.</text>
</comment>
<keyword evidence="12" id="KW-0472">Membrane</keyword>
<dbReference type="EMBL" id="LCCN01000020">
    <property type="protein sequence ID" value="KKS31216.1"/>
    <property type="molecule type" value="Genomic_DNA"/>
</dbReference>
<dbReference type="EC" id="1.3.5.2" evidence="6 14"/>
<keyword evidence="10" id="KW-0665">Pyrimidine biosynthesis</keyword>
<dbReference type="AlphaFoldDB" id="A0A0G1AAT4"/>
<name>A0A0G1AAT4_9BACT</name>
<dbReference type="InterPro" id="IPR005720">
    <property type="entry name" value="Dihydroorotate_DH_cat"/>
</dbReference>
<dbReference type="InterPro" id="IPR050074">
    <property type="entry name" value="DHO_dehydrogenase"/>
</dbReference>
<evidence type="ECO:0000256" key="14">
    <source>
        <dbReference type="NCBIfam" id="TIGR01036"/>
    </source>
</evidence>
<dbReference type="PATRIC" id="fig|1618356.3.peg.690"/>
<organism evidence="16 17">
    <name type="scientific">Candidatus Amesbacteria bacterium GW2011_GWA2_42_12</name>
    <dbReference type="NCBI Taxonomy" id="1618356"/>
    <lineage>
        <taxon>Bacteria</taxon>
        <taxon>Candidatus Amesiibacteriota</taxon>
    </lineage>
</organism>
<dbReference type="GO" id="GO:0005886">
    <property type="term" value="C:plasma membrane"/>
    <property type="evidence" value="ECO:0007669"/>
    <property type="project" value="TreeGrafter"/>
</dbReference>
<dbReference type="PANTHER" id="PTHR48109">
    <property type="entry name" value="DIHYDROOROTATE DEHYDROGENASE (QUINONE), MITOCHONDRIAL-RELATED"/>
    <property type="match status" value="1"/>
</dbReference>
<dbReference type="GO" id="GO:0044205">
    <property type="term" value="P:'de novo' UMP biosynthetic process"/>
    <property type="evidence" value="ECO:0007669"/>
    <property type="project" value="UniProtKB-UniPathway"/>
</dbReference>
<evidence type="ECO:0000256" key="3">
    <source>
        <dbReference type="ARBA" id="ARBA00004370"/>
    </source>
</evidence>
<comment type="subcellular location">
    <subcellularLocation>
        <location evidence="3">Membrane</location>
    </subcellularLocation>
</comment>
<dbReference type="PROSITE" id="PS00912">
    <property type="entry name" value="DHODEHASE_2"/>
    <property type="match status" value="1"/>
</dbReference>
<evidence type="ECO:0000313" key="17">
    <source>
        <dbReference type="Proteomes" id="UP000034160"/>
    </source>
</evidence>
<comment type="function">
    <text evidence="2">Catalyzes the conversion of dihydroorotate to orotate with quinone as electron acceptor.</text>
</comment>
<comment type="caution">
    <text evidence="16">The sequence shown here is derived from an EMBL/GenBank/DDBJ whole genome shotgun (WGS) entry which is preliminary data.</text>
</comment>
<evidence type="ECO:0000256" key="4">
    <source>
        <dbReference type="ARBA" id="ARBA00005161"/>
    </source>
</evidence>
<reference evidence="16 17" key="1">
    <citation type="journal article" date="2015" name="Nature">
        <title>rRNA introns, odd ribosomes, and small enigmatic genomes across a large radiation of phyla.</title>
        <authorList>
            <person name="Brown C.T."/>
            <person name="Hug L.A."/>
            <person name="Thomas B.C."/>
            <person name="Sharon I."/>
            <person name="Castelle C.J."/>
            <person name="Singh A."/>
            <person name="Wilkins M.J."/>
            <person name="Williams K.H."/>
            <person name="Banfield J.F."/>
        </authorList>
    </citation>
    <scope>NUCLEOTIDE SEQUENCE [LARGE SCALE GENOMIC DNA]</scope>
</reference>
<protein>
    <recommendedName>
        <fullName evidence="7 14">Dihydroorotate dehydrogenase (quinone)</fullName>
        <ecNumber evidence="6 14">1.3.5.2</ecNumber>
    </recommendedName>
</protein>